<keyword evidence="9" id="KW-0614">Plasmid</keyword>
<comment type="similarity">
    <text evidence="3">Belongs to the lysine N(6)-hydroxylase/L-ornithine N(5)-oxygenase family.</text>
</comment>
<gene>
    <name evidence="9" type="ORF">C2L97_23905</name>
</gene>
<evidence type="ECO:0000256" key="7">
    <source>
        <dbReference type="ARBA" id="ARBA00023002"/>
    </source>
</evidence>
<evidence type="ECO:0000256" key="4">
    <source>
        <dbReference type="ARBA" id="ARBA00022630"/>
    </source>
</evidence>
<feature type="region of interest" description="Disordered" evidence="8">
    <location>
        <begin position="442"/>
        <end position="463"/>
    </location>
</feature>
<protein>
    <submittedName>
        <fullName evidence="9">Siderophore biosynthesis protein</fullName>
    </submittedName>
</protein>
<dbReference type="PANTHER" id="PTHR42802:SF1">
    <property type="entry name" value="L-ORNITHINE N(5)-MONOOXYGENASE"/>
    <property type="match status" value="1"/>
</dbReference>
<keyword evidence="5" id="KW-0274">FAD</keyword>
<evidence type="ECO:0000256" key="8">
    <source>
        <dbReference type="SAM" id="MobiDB-lite"/>
    </source>
</evidence>
<geneLocation type="plasmid" evidence="9">
    <name>unnamed</name>
</geneLocation>
<keyword evidence="7" id="KW-0560">Oxidoreductase</keyword>
<dbReference type="AlphaFoldDB" id="A0A809EEN3"/>
<evidence type="ECO:0000256" key="2">
    <source>
        <dbReference type="ARBA" id="ARBA00004924"/>
    </source>
</evidence>
<comment type="cofactor">
    <cofactor evidence="1">
        <name>FAD</name>
        <dbReference type="ChEBI" id="CHEBI:57692"/>
    </cofactor>
</comment>
<dbReference type="PANTHER" id="PTHR42802">
    <property type="entry name" value="MONOOXYGENASE"/>
    <property type="match status" value="1"/>
</dbReference>
<dbReference type="EMBL" id="CP026093">
    <property type="protein sequence ID" value="AYB58941.1"/>
    <property type="molecule type" value="Genomic_DNA"/>
</dbReference>
<evidence type="ECO:0000256" key="6">
    <source>
        <dbReference type="ARBA" id="ARBA00022857"/>
    </source>
</evidence>
<dbReference type="SUPFAM" id="SSF51905">
    <property type="entry name" value="FAD/NAD(P)-binding domain"/>
    <property type="match status" value="1"/>
</dbReference>
<sequence length="463" mass="51254">MKPTVCTPAAGEILDVVGIGIGPFNLSLAALLAEAGYDRAVFLERKPGFSWHPGMLLEGTTLQVPFLADLVSLVAPTSRFSFLNYLQAHDRLYKFLFFENFHIPRREYEHYCQWVSDQLPSLRFGSEVMHVDVVDGCYRVTARAGNCENIYYARNLVLGTGTQPWLPACLHTLAQRLPQRVMHTADYAQRFDLAGKRRVLVLGSGQSAAEVVQALLARQGDDEAAPFELNWFTRSPGFLAMEYSKLGLEHFTPDYTAYFHGLTQNVKDRVVPKQGLFYKGISSKTISAIYDCLYHRSVGGAPLPVQLRALCELRDVELTANGRLDAQFVHLQTGHTFSIAVDAIISGSGYRYTLPSFLDGLGDCVQYDDMERLKIDAGYRVEHRGPGQIFMQNGELHTHGIGAPDLGLGAWRAASIANQIAGRELYRLSSRVAFQTFGVEADNAPSTAGTTPSPSHQTIETIE</sequence>
<dbReference type="RefSeq" id="WP_064046845.1">
    <property type="nucleotide sequence ID" value="NZ_CP172971.1"/>
</dbReference>
<dbReference type="Pfam" id="PF13434">
    <property type="entry name" value="Lys_Orn_oxgnase"/>
    <property type="match status" value="1"/>
</dbReference>
<organism evidence="9">
    <name type="scientific">Ralstonia solanacearum</name>
    <name type="common">Pseudomonas solanacearum</name>
    <dbReference type="NCBI Taxonomy" id="305"/>
    <lineage>
        <taxon>Bacteria</taxon>
        <taxon>Pseudomonadati</taxon>
        <taxon>Pseudomonadota</taxon>
        <taxon>Betaproteobacteria</taxon>
        <taxon>Burkholderiales</taxon>
        <taxon>Burkholderiaceae</taxon>
        <taxon>Ralstonia</taxon>
        <taxon>Ralstonia solanacearum species complex</taxon>
    </lineage>
</organism>
<proteinExistence type="inferred from homology"/>
<name>A0A809EEN3_RALSL</name>
<dbReference type="InterPro" id="IPR036188">
    <property type="entry name" value="FAD/NAD-bd_sf"/>
</dbReference>
<keyword evidence="4" id="KW-0285">Flavoprotein</keyword>
<evidence type="ECO:0000256" key="5">
    <source>
        <dbReference type="ARBA" id="ARBA00022827"/>
    </source>
</evidence>
<evidence type="ECO:0000313" key="9">
    <source>
        <dbReference type="EMBL" id="AYB58941.1"/>
    </source>
</evidence>
<dbReference type="InterPro" id="IPR025700">
    <property type="entry name" value="Lys/Orn_oxygenase"/>
</dbReference>
<evidence type="ECO:0000256" key="1">
    <source>
        <dbReference type="ARBA" id="ARBA00001974"/>
    </source>
</evidence>
<keyword evidence="6" id="KW-0521">NADP</keyword>
<comment type="pathway">
    <text evidence="2">Siderophore biosynthesis.</text>
</comment>
<dbReference type="Gene3D" id="3.50.50.60">
    <property type="entry name" value="FAD/NAD(P)-binding domain"/>
    <property type="match status" value="1"/>
</dbReference>
<accession>A0A809EEN3</accession>
<feature type="compositionally biased region" description="Polar residues" evidence="8">
    <location>
        <begin position="444"/>
        <end position="463"/>
    </location>
</feature>
<evidence type="ECO:0000256" key="3">
    <source>
        <dbReference type="ARBA" id="ARBA00007588"/>
    </source>
</evidence>
<reference evidence="9" key="1">
    <citation type="submission" date="2018-01" db="EMBL/GenBank/DDBJ databases">
        <title>Complete Genome Sequence of three strains from Ralstonia solanacearum ecotype Moko sequevar IIA-53 from Brazil.</title>
        <authorList>
            <person name="Silva J.R."/>
            <person name="Albuquerque G.M.R."/>
            <person name="Pais A.K.L."/>
            <person name="Silva A.M.F."/>
            <person name="Boiteux M.E.N.F."/>
            <person name="Souza E.B."/>
            <person name="Mariano R.L.R."/>
        </authorList>
    </citation>
    <scope>NUCLEOTIDE SEQUENCE [LARGE SCALE GENOMIC DNA]</scope>
    <source>
        <strain evidence="9">SFC</strain>
        <plasmid evidence="9">unnamed</plasmid>
    </source>
</reference>
<dbReference type="GO" id="GO:0016491">
    <property type="term" value="F:oxidoreductase activity"/>
    <property type="evidence" value="ECO:0007669"/>
    <property type="project" value="UniProtKB-KW"/>
</dbReference>